<feature type="region of interest" description="Disordered" evidence="1">
    <location>
        <begin position="14"/>
        <end position="44"/>
    </location>
</feature>
<evidence type="ECO:0000256" key="1">
    <source>
        <dbReference type="SAM" id="MobiDB-lite"/>
    </source>
</evidence>
<evidence type="ECO:0000256" key="2">
    <source>
        <dbReference type="SAM" id="Phobius"/>
    </source>
</evidence>
<dbReference type="Proteomes" id="UP001500642">
    <property type="component" value="Unassembled WGS sequence"/>
</dbReference>
<keyword evidence="2" id="KW-0812">Transmembrane</keyword>
<keyword evidence="2" id="KW-1133">Transmembrane helix</keyword>
<dbReference type="Pfam" id="PF19516">
    <property type="entry name" value="DUF6049"/>
    <property type="match status" value="1"/>
</dbReference>
<dbReference type="InterPro" id="IPR046112">
    <property type="entry name" value="DUF6049"/>
</dbReference>
<proteinExistence type="predicted"/>
<evidence type="ECO:0008006" key="5">
    <source>
        <dbReference type="Google" id="ProtNLM"/>
    </source>
</evidence>
<dbReference type="EMBL" id="BAABGL010000002">
    <property type="protein sequence ID" value="GAA4382663.1"/>
    <property type="molecule type" value="Genomic_DNA"/>
</dbReference>
<feature type="transmembrane region" description="Helical" evidence="2">
    <location>
        <begin position="726"/>
        <end position="744"/>
    </location>
</feature>
<organism evidence="3 4">
    <name type="scientific">Brevibacterium pityocampae</name>
    <dbReference type="NCBI Taxonomy" id="506594"/>
    <lineage>
        <taxon>Bacteria</taxon>
        <taxon>Bacillati</taxon>
        <taxon>Actinomycetota</taxon>
        <taxon>Actinomycetes</taxon>
        <taxon>Micrococcales</taxon>
        <taxon>Brevibacteriaceae</taxon>
        <taxon>Brevibacterium</taxon>
    </lineage>
</organism>
<feature type="compositionally biased region" description="Low complexity" evidence="1">
    <location>
        <begin position="27"/>
        <end position="43"/>
    </location>
</feature>
<keyword evidence="2" id="KW-0472">Membrane</keyword>
<feature type="region of interest" description="Disordered" evidence="1">
    <location>
        <begin position="409"/>
        <end position="446"/>
    </location>
</feature>
<accession>A0ABP8J0V3</accession>
<name>A0ABP8J0V3_9MICO</name>
<keyword evidence="4" id="KW-1185">Reference proteome</keyword>
<evidence type="ECO:0000313" key="4">
    <source>
        <dbReference type="Proteomes" id="UP001500642"/>
    </source>
</evidence>
<sequence length="772" mass="80399">MLLLSGLPFQLIPAAAGPVPQPPVGAPDPAAEAPSTPESAQEPGTELVVVDEITPWLDPDGALRVSGTVINRSDTDLRTPALELRMSTDRLDSRLQINRWSERGGRHRILAASTDTPPDDADGAPQVPDLPDSLAPGQVAEFTFEVPADRLELPTSSPISAWGARGVEVALSGRTDSGAVAGSATGFTTWYPDPDPDPTSITLVMPVTLPGFSSTGLLPQETLEQAAGPEGPLTALLAAAEVDPAIALAIDPRLLASIDSALRASEPAEPEPSAPLPTGTAAPSEPSELVTEPADGTDPTPLLRDWFTRFADLAEGRTLIALPWADADLASLTEGDLDGLAERAQEDAAIVTEMFPQARTDVVWPVSGTVTQEHLPDLVTPDTNTVVVSDLQQPALTGYTSDAHSTVTVAAGPEDGTGADDSGSRAAADDPGDGSGAMEGGARDTSAVSPRILDSLVVDTGLYDAVATAGAAGAPAAAVSEYVAESSAITAERPYDSRHLFVTLPRTAADSSWRDIAEATRSAPWLAFRSVDALLEGQPVSRAPVVASTRRTGLTAEAITGLRSAHSAVGDYAAVFSDADSARRDLDRMMLGCAQAAWADAPNRAECTEALDTEVAALTSSIRPEEGSPVLLVTGERTTIPIRVENTSGRPATVTVRVTAPTPQLRTAVSETVELSPHESTRVDVPVEGLANADLITRVEIVADNGYVVPHTGELMVRVRADWENIGTAVIAAGLLIVFVVGLAKSVSRGRRKIPKSQLEAAMARAQQNDRG</sequence>
<feature type="region of interest" description="Disordered" evidence="1">
    <location>
        <begin position="263"/>
        <end position="301"/>
    </location>
</feature>
<comment type="caution">
    <text evidence="3">The sequence shown here is derived from an EMBL/GenBank/DDBJ whole genome shotgun (WGS) entry which is preliminary data.</text>
</comment>
<gene>
    <name evidence="3" type="ORF">GCM10023167_01370</name>
</gene>
<protein>
    <recommendedName>
        <fullName evidence="5">Glycoprotein</fullName>
    </recommendedName>
</protein>
<evidence type="ECO:0000313" key="3">
    <source>
        <dbReference type="EMBL" id="GAA4382663.1"/>
    </source>
</evidence>
<reference evidence="4" key="1">
    <citation type="journal article" date="2019" name="Int. J. Syst. Evol. Microbiol.">
        <title>The Global Catalogue of Microorganisms (GCM) 10K type strain sequencing project: providing services to taxonomists for standard genome sequencing and annotation.</title>
        <authorList>
            <consortium name="The Broad Institute Genomics Platform"/>
            <consortium name="The Broad Institute Genome Sequencing Center for Infectious Disease"/>
            <person name="Wu L."/>
            <person name="Ma J."/>
        </authorList>
    </citation>
    <scope>NUCLEOTIDE SEQUENCE [LARGE SCALE GENOMIC DNA]</scope>
    <source>
        <strain evidence="4">JCM 17808</strain>
    </source>
</reference>